<evidence type="ECO:0000313" key="2">
    <source>
        <dbReference type="EMBL" id="PLW05469.1"/>
    </source>
</evidence>
<evidence type="ECO:0000313" key="3">
    <source>
        <dbReference type="Proteomes" id="UP000235392"/>
    </source>
</evidence>
<name>A0A2N5RWU3_9BASI</name>
<evidence type="ECO:0000256" key="1">
    <source>
        <dbReference type="SAM" id="MobiDB-lite"/>
    </source>
</evidence>
<accession>A0A2N5RWU3</accession>
<feature type="compositionally biased region" description="Low complexity" evidence="1">
    <location>
        <begin position="142"/>
        <end position="171"/>
    </location>
</feature>
<gene>
    <name evidence="2" type="ORF">PCASD_26233</name>
</gene>
<reference evidence="2 3" key="1">
    <citation type="submission" date="2017-11" db="EMBL/GenBank/DDBJ databases">
        <title>De novo assembly and phasing of dikaryotic genomes from two isolates of Puccinia coronata f. sp. avenae, the causal agent of oat crown rust.</title>
        <authorList>
            <person name="Miller M.E."/>
            <person name="Zhang Y."/>
            <person name="Omidvar V."/>
            <person name="Sperschneider J."/>
            <person name="Schwessinger B."/>
            <person name="Raley C."/>
            <person name="Palmer J.M."/>
            <person name="Garnica D."/>
            <person name="Upadhyaya N."/>
            <person name="Rathjen J."/>
            <person name="Taylor J.M."/>
            <person name="Park R.F."/>
            <person name="Dodds P.N."/>
            <person name="Hirsch C.D."/>
            <person name="Kianian S.F."/>
            <person name="Figueroa M."/>
        </authorList>
    </citation>
    <scope>NUCLEOTIDE SEQUENCE [LARGE SCALE GENOMIC DNA]</scope>
    <source>
        <strain evidence="2">12SD80</strain>
    </source>
</reference>
<dbReference type="EMBL" id="PGCI01001337">
    <property type="protein sequence ID" value="PLW05469.1"/>
    <property type="molecule type" value="Genomic_DNA"/>
</dbReference>
<comment type="caution">
    <text evidence="2">The sequence shown here is derived from an EMBL/GenBank/DDBJ whole genome shotgun (WGS) entry which is preliminary data.</text>
</comment>
<organism evidence="2 3">
    <name type="scientific">Puccinia coronata f. sp. avenae</name>
    <dbReference type="NCBI Taxonomy" id="200324"/>
    <lineage>
        <taxon>Eukaryota</taxon>
        <taxon>Fungi</taxon>
        <taxon>Dikarya</taxon>
        <taxon>Basidiomycota</taxon>
        <taxon>Pucciniomycotina</taxon>
        <taxon>Pucciniomycetes</taxon>
        <taxon>Pucciniales</taxon>
        <taxon>Pucciniaceae</taxon>
        <taxon>Puccinia</taxon>
    </lineage>
</organism>
<dbReference type="Proteomes" id="UP000235392">
    <property type="component" value="Unassembled WGS sequence"/>
</dbReference>
<sequence>MAVYDTAKDGSVDDVKIVDFSLTLDNNRNTRVEDESDGSSTQIMKSQCKETPRCPWISRANESSKLRSNFASDVDEAMDSRDDLSLRLGQQCNPEPSTQPFTNCSETQILINPTDSSEQSAASCGKTADDLDIDLNNSRNCTTQSNTTSASQSMSSSNDSLSMSQSSQSMS</sequence>
<feature type="region of interest" description="Disordered" evidence="1">
    <location>
        <begin position="129"/>
        <end position="171"/>
    </location>
</feature>
<protein>
    <submittedName>
        <fullName evidence="2">Uncharacterized protein</fullName>
    </submittedName>
</protein>
<proteinExistence type="predicted"/>
<dbReference type="AlphaFoldDB" id="A0A2N5RWU3"/>